<evidence type="ECO:0000256" key="3">
    <source>
        <dbReference type="SAM" id="Phobius"/>
    </source>
</evidence>
<protein>
    <recommendedName>
        <fullName evidence="1">diguanylate cyclase</fullName>
        <ecNumber evidence="1">2.7.7.65</ecNumber>
    </recommendedName>
</protein>
<accession>A0A4Y9RWI1</accession>
<feature type="transmembrane region" description="Helical" evidence="3">
    <location>
        <begin position="12"/>
        <end position="28"/>
    </location>
</feature>
<dbReference type="SMART" id="SM00267">
    <property type="entry name" value="GGDEF"/>
    <property type="match status" value="1"/>
</dbReference>
<dbReference type="FunFam" id="3.30.70.270:FF:000001">
    <property type="entry name" value="Diguanylate cyclase domain protein"/>
    <property type="match status" value="1"/>
</dbReference>
<dbReference type="GO" id="GO:0005886">
    <property type="term" value="C:plasma membrane"/>
    <property type="evidence" value="ECO:0007669"/>
    <property type="project" value="TreeGrafter"/>
</dbReference>
<dbReference type="PANTHER" id="PTHR45138">
    <property type="entry name" value="REGULATORY COMPONENTS OF SENSORY TRANSDUCTION SYSTEM"/>
    <property type="match status" value="1"/>
</dbReference>
<dbReference type="OrthoDB" id="9813903at2"/>
<keyword evidence="3" id="KW-1133">Transmembrane helix</keyword>
<dbReference type="Proteomes" id="UP000298438">
    <property type="component" value="Unassembled WGS sequence"/>
</dbReference>
<dbReference type="GO" id="GO:0052621">
    <property type="term" value="F:diguanylate cyclase activity"/>
    <property type="evidence" value="ECO:0007669"/>
    <property type="project" value="UniProtKB-EC"/>
</dbReference>
<reference evidence="5 6" key="1">
    <citation type="submission" date="2019-03" db="EMBL/GenBank/DDBJ databases">
        <title>Draft Genome Sequence of Massilia arenosa sp. nov., a Novel Massilia Species Isolated from a Sandy-loam Maize Soil.</title>
        <authorList>
            <person name="Raths R."/>
            <person name="Peta V."/>
            <person name="Bucking H."/>
        </authorList>
    </citation>
    <scope>NUCLEOTIDE SEQUENCE [LARGE SCALE GENOMIC DNA]</scope>
    <source>
        <strain evidence="5 6">MC02</strain>
    </source>
</reference>
<keyword evidence="6" id="KW-1185">Reference proteome</keyword>
<evidence type="ECO:0000256" key="1">
    <source>
        <dbReference type="ARBA" id="ARBA00012528"/>
    </source>
</evidence>
<comment type="caution">
    <text evidence="5">The sequence shown here is derived from an EMBL/GenBank/DDBJ whole genome shotgun (WGS) entry which is preliminary data.</text>
</comment>
<evidence type="ECO:0000259" key="4">
    <source>
        <dbReference type="PROSITE" id="PS50887"/>
    </source>
</evidence>
<dbReference type="InterPro" id="IPR029787">
    <property type="entry name" value="Nucleotide_cyclase"/>
</dbReference>
<dbReference type="InterPro" id="IPR043128">
    <property type="entry name" value="Rev_trsase/Diguanyl_cyclase"/>
</dbReference>
<keyword evidence="3" id="KW-0472">Membrane</keyword>
<dbReference type="Pfam" id="PF00990">
    <property type="entry name" value="GGDEF"/>
    <property type="match status" value="1"/>
</dbReference>
<comment type="catalytic activity">
    <reaction evidence="2">
        <text>2 GTP = 3',3'-c-di-GMP + 2 diphosphate</text>
        <dbReference type="Rhea" id="RHEA:24898"/>
        <dbReference type="ChEBI" id="CHEBI:33019"/>
        <dbReference type="ChEBI" id="CHEBI:37565"/>
        <dbReference type="ChEBI" id="CHEBI:58805"/>
        <dbReference type="EC" id="2.7.7.65"/>
    </reaction>
</comment>
<dbReference type="InterPro" id="IPR050469">
    <property type="entry name" value="Diguanylate_Cyclase"/>
</dbReference>
<dbReference type="CDD" id="cd01949">
    <property type="entry name" value="GGDEF"/>
    <property type="match status" value="1"/>
</dbReference>
<dbReference type="Gene3D" id="3.30.70.270">
    <property type="match status" value="1"/>
</dbReference>
<proteinExistence type="predicted"/>
<dbReference type="AlphaFoldDB" id="A0A4Y9RWI1"/>
<evidence type="ECO:0000313" key="5">
    <source>
        <dbReference type="EMBL" id="TFW13332.1"/>
    </source>
</evidence>
<evidence type="ECO:0000256" key="2">
    <source>
        <dbReference type="ARBA" id="ARBA00034247"/>
    </source>
</evidence>
<name>A0A4Y9RWI1_9BURK</name>
<keyword evidence="3" id="KW-0812">Transmembrane</keyword>
<organism evidence="5 6">
    <name type="scientific">Zemynaea arenosa</name>
    <dbReference type="NCBI Taxonomy" id="2561931"/>
    <lineage>
        <taxon>Bacteria</taxon>
        <taxon>Pseudomonadati</taxon>
        <taxon>Pseudomonadota</taxon>
        <taxon>Betaproteobacteria</taxon>
        <taxon>Burkholderiales</taxon>
        <taxon>Oxalobacteraceae</taxon>
        <taxon>Telluria group</taxon>
        <taxon>Zemynaea</taxon>
    </lineage>
</organism>
<dbReference type="PANTHER" id="PTHR45138:SF9">
    <property type="entry name" value="DIGUANYLATE CYCLASE DGCM-RELATED"/>
    <property type="match status" value="1"/>
</dbReference>
<dbReference type="RefSeq" id="WP_135208925.1">
    <property type="nucleotide sequence ID" value="NZ_SPVF01000252.1"/>
</dbReference>
<sequence>MPSPVAASVRPSVAITFLLLLTMVLVVWQKLGINRHLDVVHARGITIEARDDRGEGGASQSLLRATPQGLQLDCTLTKKYAWPYCGAYFGLGDGVHGIDMSAYHSVTLHVDYTGPAPHSLRLYLHNFEPGFSLPGKWETQKVNEIEFTVPADGRVEIPLSLLHTATWWITAQNVPLLRTAPQRDNVTSIDLYTGSQDAEGRHQLTIKSLRFEGKWISQTQLYAGLVAMWGTGGLLYVLGALVAYRRNLREARAHLASLTGINKALKLEKDELAGQVYVDELTGAMNRQGLRELLTRHLKTPSLLEQPCSLVFVDLDNFKQVNDRCGHLIGDQVLRAFAQLAQRSIRLTDKLVRWGGEEFLIICPGTDSTQALQFAEKLRATLEHHDWPAALAVTASFGVATLAEGEDFGRALDRADQALYRSKNTGRNRVTFADHRAEPQRKLA</sequence>
<dbReference type="GO" id="GO:0043709">
    <property type="term" value="P:cell adhesion involved in single-species biofilm formation"/>
    <property type="evidence" value="ECO:0007669"/>
    <property type="project" value="TreeGrafter"/>
</dbReference>
<gene>
    <name evidence="5" type="ORF">E4L96_19715</name>
</gene>
<dbReference type="GO" id="GO:1902201">
    <property type="term" value="P:negative regulation of bacterial-type flagellum-dependent cell motility"/>
    <property type="evidence" value="ECO:0007669"/>
    <property type="project" value="TreeGrafter"/>
</dbReference>
<dbReference type="InterPro" id="IPR000160">
    <property type="entry name" value="GGDEF_dom"/>
</dbReference>
<dbReference type="EC" id="2.7.7.65" evidence="1"/>
<feature type="transmembrane region" description="Helical" evidence="3">
    <location>
        <begin position="221"/>
        <end position="244"/>
    </location>
</feature>
<dbReference type="NCBIfam" id="TIGR00254">
    <property type="entry name" value="GGDEF"/>
    <property type="match status" value="1"/>
</dbReference>
<dbReference type="EMBL" id="SPVF01000252">
    <property type="protein sequence ID" value="TFW13332.1"/>
    <property type="molecule type" value="Genomic_DNA"/>
</dbReference>
<dbReference type="SUPFAM" id="SSF55073">
    <property type="entry name" value="Nucleotide cyclase"/>
    <property type="match status" value="1"/>
</dbReference>
<feature type="domain" description="GGDEF" evidence="4">
    <location>
        <begin position="306"/>
        <end position="435"/>
    </location>
</feature>
<dbReference type="PROSITE" id="PS50887">
    <property type="entry name" value="GGDEF"/>
    <property type="match status" value="1"/>
</dbReference>
<evidence type="ECO:0000313" key="6">
    <source>
        <dbReference type="Proteomes" id="UP000298438"/>
    </source>
</evidence>